<evidence type="ECO:0000256" key="1">
    <source>
        <dbReference type="SAM" id="SignalP"/>
    </source>
</evidence>
<proteinExistence type="predicted"/>
<feature type="domain" description="PKD/Chitinase" evidence="2">
    <location>
        <begin position="221"/>
        <end position="309"/>
    </location>
</feature>
<dbReference type="Gene3D" id="2.60.40.10">
    <property type="entry name" value="Immunoglobulins"/>
    <property type="match status" value="3"/>
</dbReference>
<evidence type="ECO:0000313" key="3">
    <source>
        <dbReference type="EMBL" id="MCO5976298.1"/>
    </source>
</evidence>
<dbReference type="InterPro" id="IPR035986">
    <property type="entry name" value="PKD_dom_sf"/>
</dbReference>
<keyword evidence="1" id="KW-0732">Signal</keyword>
<name>A0ABT1BJL8_9BURK</name>
<organism evidence="3 4">
    <name type="scientific">Ideonella oryzae</name>
    <dbReference type="NCBI Taxonomy" id="2937441"/>
    <lineage>
        <taxon>Bacteria</taxon>
        <taxon>Pseudomonadati</taxon>
        <taxon>Pseudomonadota</taxon>
        <taxon>Betaproteobacteria</taxon>
        <taxon>Burkholderiales</taxon>
        <taxon>Sphaerotilaceae</taxon>
        <taxon>Ideonella</taxon>
    </lineage>
</organism>
<protein>
    <submittedName>
        <fullName evidence="3">PKD domain-containing protein</fullName>
    </submittedName>
</protein>
<dbReference type="Gene3D" id="2.60.120.260">
    <property type="entry name" value="Galactose-binding domain-like"/>
    <property type="match status" value="1"/>
</dbReference>
<evidence type="ECO:0000313" key="4">
    <source>
        <dbReference type="Proteomes" id="UP001204851"/>
    </source>
</evidence>
<dbReference type="PROSITE" id="PS51257">
    <property type="entry name" value="PROKAR_LIPOPROTEIN"/>
    <property type="match status" value="1"/>
</dbReference>
<dbReference type="Proteomes" id="UP001204851">
    <property type="component" value="Unassembled WGS sequence"/>
</dbReference>
<dbReference type="EMBL" id="JAMXMC010000003">
    <property type="protein sequence ID" value="MCO5976298.1"/>
    <property type="molecule type" value="Genomic_DNA"/>
</dbReference>
<gene>
    <name evidence="3" type="ORF">M0L44_06140</name>
</gene>
<comment type="caution">
    <text evidence="3">The sequence shown here is derived from an EMBL/GenBank/DDBJ whole genome shotgun (WGS) entry which is preliminary data.</text>
</comment>
<dbReference type="InterPro" id="IPR029865">
    <property type="entry name" value="KIAA0319-like"/>
</dbReference>
<dbReference type="InterPro" id="IPR013783">
    <property type="entry name" value="Ig-like_fold"/>
</dbReference>
<dbReference type="RefSeq" id="WP_252768769.1">
    <property type="nucleotide sequence ID" value="NZ_JAMXMC010000003.1"/>
</dbReference>
<dbReference type="PANTHER" id="PTHR46182">
    <property type="entry name" value="FI19480P1"/>
    <property type="match status" value="1"/>
</dbReference>
<dbReference type="SMART" id="SM00089">
    <property type="entry name" value="PKD"/>
    <property type="match status" value="3"/>
</dbReference>
<keyword evidence="4" id="KW-1185">Reference proteome</keyword>
<evidence type="ECO:0000259" key="2">
    <source>
        <dbReference type="SMART" id="SM00089"/>
    </source>
</evidence>
<feature type="domain" description="PKD/Chitinase" evidence="2">
    <location>
        <begin position="27"/>
        <end position="120"/>
    </location>
</feature>
<sequence>MINRTSIAVLAACSMLLSACDDNTYTVNVPPVANAGPTQSVFTSSTVTLDASGSTDANADPLTYQWVLTSAPSGSTAVLSSATAVKPTFVADVAGTYVFSLTVNDGTVDSTVASVTITADEANVAPVANAGVAQSVTAGAVVTLDGTGSSDANGDAVTYAWTLTAPNGSSATLSDPTAAQPVFTTDLPGDYVASLVVSDASLSSTASSVTITAAAANAAPVANAGSAQSVTRGDTVTLNGSASSDANGDALTYSWSITSRPAQSTATLSSTSVVAPTFTADKAGVYVVQLIVNDGQVNSAGATVTITAAGVTTTTDLVQNGSFEQDLAGWTQDTSIEAGAAGTCSYNADVAPGVETLTNTAGFAATDGTKIVLGSVASTSGAGARYNCTLYQDVQIPAGVTTLTLKYDIAVKAGNDGCMNTGAFIGLYATSAVPSLAAATLGGSLNTVCTAAAATGTALQTVTKTITPTSLGGTTVRLGFINAANVNGHEVVVIDKVSLTATATN</sequence>
<dbReference type="SUPFAM" id="SSF49299">
    <property type="entry name" value="PKD domain"/>
    <property type="match status" value="3"/>
</dbReference>
<feature type="signal peptide" evidence="1">
    <location>
        <begin position="1"/>
        <end position="19"/>
    </location>
</feature>
<dbReference type="CDD" id="cd00146">
    <property type="entry name" value="PKD"/>
    <property type="match status" value="1"/>
</dbReference>
<feature type="domain" description="PKD/Chitinase" evidence="2">
    <location>
        <begin position="127"/>
        <end position="214"/>
    </location>
</feature>
<reference evidence="3 4" key="1">
    <citation type="submission" date="2022-06" db="EMBL/GenBank/DDBJ databases">
        <title>Ideonella sp. NS12-5 Genome sequencing and assembly.</title>
        <authorList>
            <person name="Jung Y."/>
        </authorList>
    </citation>
    <scope>NUCLEOTIDE SEQUENCE [LARGE SCALE GENOMIC DNA]</scope>
    <source>
        <strain evidence="3 4">NS12-5</strain>
    </source>
</reference>
<dbReference type="InterPro" id="IPR022409">
    <property type="entry name" value="PKD/Chitinase_dom"/>
</dbReference>
<dbReference type="Pfam" id="PF22352">
    <property type="entry name" value="K319L-like_PKD"/>
    <property type="match status" value="3"/>
</dbReference>
<feature type="chain" id="PRO_5045562408" evidence="1">
    <location>
        <begin position="20"/>
        <end position="505"/>
    </location>
</feature>
<accession>A0ABT1BJL8</accession>
<dbReference type="PANTHER" id="PTHR46182:SF2">
    <property type="entry name" value="FI19480P1"/>
    <property type="match status" value="1"/>
</dbReference>